<dbReference type="InterPro" id="IPR006480">
    <property type="entry name" value="Phage_holin_4_1"/>
</dbReference>
<reference evidence="6" key="1">
    <citation type="submission" date="2023-01" db="EMBL/GenBank/DDBJ databases">
        <title>Sulfurovum sp. XTW-4 genome assembly.</title>
        <authorList>
            <person name="Wang J."/>
        </authorList>
    </citation>
    <scope>NUCLEOTIDE SEQUENCE</scope>
    <source>
        <strain evidence="6">XTW-4</strain>
    </source>
</reference>
<comment type="subcellular location">
    <subcellularLocation>
        <location evidence="1">Membrane</location>
        <topology evidence="1">Multi-pass membrane protein</topology>
    </subcellularLocation>
</comment>
<comment type="caution">
    <text evidence="6">The sequence shown here is derived from an EMBL/GenBank/DDBJ whole genome shotgun (WGS) entry which is preliminary data.</text>
</comment>
<dbReference type="EMBL" id="JAQIBC010000012">
    <property type="protein sequence ID" value="MDM5264667.1"/>
    <property type="molecule type" value="Genomic_DNA"/>
</dbReference>
<dbReference type="Pfam" id="PF05105">
    <property type="entry name" value="Phage_holin_4_1"/>
    <property type="match status" value="1"/>
</dbReference>
<evidence type="ECO:0000256" key="4">
    <source>
        <dbReference type="ARBA" id="ARBA00023136"/>
    </source>
</evidence>
<keyword evidence="7" id="KW-1185">Reference proteome</keyword>
<sequence length="148" mass="16302">MMEGFVSLKLILNGGMVAIASMLSYLGLNKEAFTIFGYLLLIDYITGVLKAKTLNECITSNKMKYGVISKFSLVLIPLVLALAAKSLHGDAENMLYVGMNILILSETYSIIGNIYTIRTREKLPEWDAVAALGHKIRSVLIRLSGDEK</sequence>
<evidence type="ECO:0000313" key="6">
    <source>
        <dbReference type="EMBL" id="MDM5264667.1"/>
    </source>
</evidence>
<feature type="transmembrane region" description="Helical" evidence="5">
    <location>
        <begin position="63"/>
        <end position="83"/>
    </location>
</feature>
<evidence type="ECO:0000256" key="2">
    <source>
        <dbReference type="ARBA" id="ARBA00022692"/>
    </source>
</evidence>
<keyword evidence="2 5" id="KW-0812">Transmembrane</keyword>
<proteinExistence type="predicted"/>
<name>A0ABT7QV66_9BACT</name>
<accession>A0ABT7QV66</accession>
<keyword evidence="4 5" id="KW-0472">Membrane</keyword>
<evidence type="ECO:0000256" key="1">
    <source>
        <dbReference type="ARBA" id="ARBA00004141"/>
    </source>
</evidence>
<feature type="transmembrane region" description="Helical" evidence="5">
    <location>
        <begin position="7"/>
        <end position="26"/>
    </location>
</feature>
<gene>
    <name evidence="6" type="ORF">PF327_10720</name>
</gene>
<feature type="transmembrane region" description="Helical" evidence="5">
    <location>
        <begin position="32"/>
        <end position="51"/>
    </location>
</feature>
<evidence type="ECO:0000313" key="7">
    <source>
        <dbReference type="Proteomes" id="UP001169066"/>
    </source>
</evidence>
<dbReference type="RefSeq" id="WP_289402566.1">
    <property type="nucleotide sequence ID" value="NZ_JAQIBC010000012.1"/>
</dbReference>
<organism evidence="6 7">
    <name type="scientific">Sulfurovum xiamenensis</name>
    <dbReference type="NCBI Taxonomy" id="3019066"/>
    <lineage>
        <taxon>Bacteria</taxon>
        <taxon>Pseudomonadati</taxon>
        <taxon>Campylobacterota</taxon>
        <taxon>Epsilonproteobacteria</taxon>
        <taxon>Campylobacterales</taxon>
        <taxon>Sulfurovaceae</taxon>
        <taxon>Sulfurovum</taxon>
    </lineage>
</organism>
<dbReference type="Proteomes" id="UP001169066">
    <property type="component" value="Unassembled WGS sequence"/>
</dbReference>
<evidence type="ECO:0000256" key="3">
    <source>
        <dbReference type="ARBA" id="ARBA00022989"/>
    </source>
</evidence>
<keyword evidence="3 5" id="KW-1133">Transmembrane helix</keyword>
<evidence type="ECO:0000256" key="5">
    <source>
        <dbReference type="SAM" id="Phobius"/>
    </source>
</evidence>
<protein>
    <submittedName>
        <fullName evidence="6">Phage holin family protein</fullName>
    </submittedName>
</protein>
<feature type="transmembrane region" description="Helical" evidence="5">
    <location>
        <begin position="95"/>
        <end position="115"/>
    </location>
</feature>